<evidence type="ECO:0000256" key="1">
    <source>
        <dbReference type="SAM" id="SignalP"/>
    </source>
</evidence>
<gene>
    <name evidence="2" type="ORF">SG34_023960</name>
</gene>
<name>A0AAF0C6I3_9GAMM</name>
<organism evidence="2 3">
    <name type="scientific">Thalassomonas viridans</name>
    <dbReference type="NCBI Taxonomy" id="137584"/>
    <lineage>
        <taxon>Bacteria</taxon>
        <taxon>Pseudomonadati</taxon>
        <taxon>Pseudomonadota</taxon>
        <taxon>Gammaproteobacteria</taxon>
        <taxon>Alteromonadales</taxon>
        <taxon>Colwelliaceae</taxon>
        <taxon>Thalassomonas</taxon>
    </lineage>
</organism>
<dbReference type="EMBL" id="CP059733">
    <property type="protein sequence ID" value="WDE04362.1"/>
    <property type="molecule type" value="Genomic_DNA"/>
</dbReference>
<feature type="chain" id="PRO_5042171308" evidence="1">
    <location>
        <begin position="23"/>
        <end position="170"/>
    </location>
</feature>
<evidence type="ECO:0000313" key="3">
    <source>
        <dbReference type="Proteomes" id="UP000032352"/>
    </source>
</evidence>
<dbReference type="Proteomes" id="UP000032352">
    <property type="component" value="Chromosome"/>
</dbReference>
<dbReference type="RefSeq" id="WP_044841728.1">
    <property type="nucleotide sequence ID" value="NZ_CP059733.1"/>
</dbReference>
<sequence length="170" mass="18279">MLKVIKNVAFLGSLFFTVASFANSGKGILNHFYADTASSSNQTDGLLFITNVASEAVTVKVTIYDENGSVVSDQDNNASAGIIKVTNANNFSDGASYSAKFSLAENSTSRLWLDAQVYPGITGYAVIEWEKLENSKTVISNALISHAVMYRSYIGNVGYYSVQVNNGSPF</sequence>
<proteinExistence type="predicted"/>
<accession>A0AAF0C6I3</accession>
<reference evidence="2 3" key="2">
    <citation type="journal article" date="2022" name="Mar. Drugs">
        <title>Bioassay-Guided Fractionation Leads to the Detection of Cholic Acid Generated by the Rare Thalassomonas sp.</title>
        <authorList>
            <person name="Pheiffer F."/>
            <person name="Schneider Y.K."/>
            <person name="Hansen E.H."/>
            <person name="Andersen J.H."/>
            <person name="Isaksson J."/>
            <person name="Busche T."/>
            <person name="R C."/>
            <person name="Kalinowski J."/>
            <person name="Zyl L.V."/>
            <person name="Trindade M."/>
        </authorList>
    </citation>
    <scope>NUCLEOTIDE SEQUENCE [LARGE SCALE GENOMIC DNA]</scope>
    <source>
        <strain evidence="2 3">XOM25</strain>
    </source>
</reference>
<reference evidence="2 3" key="1">
    <citation type="journal article" date="2015" name="Genome Announc.">
        <title>Draft Genome Sequences of Marine Isolates of Thalassomonas viridans and Thalassomonas actiniarum.</title>
        <authorList>
            <person name="Olonade I."/>
            <person name="van Zyl L.J."/>
            <person name="Trindade M."/>
        </authorList>
    </citation>
    <scope>NUCLEOTIDE SEQUENCE [LARGE SCALE GENOMIC DNA]</scope>
    <source>
        <strain evidence="2 3">XOM25</strain>
    </source>
</reference>
<dbReference type="AlphaFoldDB" id="A0AAF0C6I3"/>
<dbReference type="KEGG" id="tvd:SG34_023960"/>
<keyword evidence="1" id="KW-0732">Signal</keyword>
<keyword evidence="3" id="KW-1185">Reference proteome</keyword>
<protein>
    <submittedName>
        <fullName evidence="2">Uncharacterized protein</fullName>
    </submittedName>
</protein>
<evidence type="ECO:0000313" key="2">
    <source>
        <dbReference type="EMBL" id="WDE04362.1"/>
    </source>
</evidence>
<feature type="signal peptide" evidence="1">
    <location>
        <begin position="1"/>
        <end position="22"/>
    </location>
</feature>